<gene>
    <name evidence="2" type="ORF">Golob_001033</name>
</gene>
<evidence type="ECO:0000256" key="1">
    <source>
        <dbReference type="SAM" id="MobiDB-lite"/>
    </source>
</evidence>
<name>A0A7J8NA47_9ROSI</name>
<reference evidence="2 3" key="1">
    <citation type="journal article" date="2019" name="Genome Biol. Evol.">
        <title>Insights into the evolution of the New World diploid cottons (Gossypium, subgenus Houzingenia) based on genome sequencing.</title>
        <authorList>
            <person name="Grover C.E."/>
            <person name="Arick M.A. 2nd"/>
            <person name="Thrash A."/>
            <person name="Conover J.L."/>
            <person name="Sanders W.S."/>
            <person name="Peterson D.G."/>
            <person name="Frelichowski J.E."/>
            <person name="Scheffler J.A."/>
            <person name="Scheffler B.E."/>
            <person name="Wendel J.F."/>
        </authorList>
    </citation>
    <scope>NUCLEOTIDE SEQUENCE [LARGE SCALE GENOMIC DNA]</scope>
    <source>
        <strain evidence="2">157</strain>
        <tissue evidence="2">Leaf</tissue>
    </source>
</reference>
<organism evidence="2 3">
    <name type="scientific">Gossypium lobatum</name>
    <dbReference type="NCBI Taxonomy" id="34289"/>
    <lineage>
        <taxon>Eukaryota</taxon>
        <taxon>Viridiplantae</taxon>
        <taxon>Streptophyta</taxon>
        <taxon>Embryophyta</taxon>
        <taxon>Tracheophyta</taxon>
        <taxon>Spermatophyta</taxon>
        <taxon>Magnoliopsida</taxon>
        <taxon>eudicotyledons</taxon>
        <taxon>Gunneridae</taxon>
        <taxon>Pentapetalae</taxon>
        <taxon>rosids</taxon>
        <taxon>malvids</taxon>
        <taxon>Malvales</taxon>
        <taxon>Malvaceae</taxon>
        <taxon>Malvoideae</taxon>
        <taxon>Gossypium</taxon>
    </lineage>
</organism>
<keyword evidence="3" id="KW-1185">Reference proteome</keyword>
<dbReference type="EMBL" id="JABEZX010000013">
    <property type="protein sequence ID" value="MBA0573776.1"/>
    <property type="molecule type" value="Genomic_DNA"/>
</dbReference>
<dbReference type="Pfam" id="PF13650">
    <property type="entry name" value="Asp_protease_2"/>
    <property type="match status" value="1"/>
</dbReference>
<feature type="region of interest" description="Disordered" evidence="1">
    <location>
        <begin position="1"/>
        <end position="45"/>
    </location>
</feature>
<dbReference type="AlphaFoldDB" id="A0A7J8NA47"/>
<evidence type="ECO:0008006" key="4">
    <source>
        <dbReference type="Google" id="ProtNLM"/>
    </source>
</evidence>
<proteinExistence type="predicted"/>
<dbReference type="Gene3D" id="2.40.70.10">
    <property type="entry name" value="Acid Proteases"/>
    <property type="match status" value="1"/>
</dbReference>
<protein>
    <recommendedName>
        <fullName evidence="4">Aspartic peptidase DDI1-type domain-containing protein</fullName>
    </recommendedName>
</protein>
<dbReference type="CDD" id="cd00303">
    <property type="entry name" value="retropepsin_like"/>
    <property type="match status" value="1"/>
</dbReference>
<comment type="caution">
    <text evidence="2">The sequence shown here is derived from an EMBL/GenBank/DDBJ whole genome shotgun (WGS) entry which is preliminary data.</text>
</comment>
<sequence>MAKAESFVELGPTKDKFESSKPNGKGNGERNHEEDIEGYSDDGNKPHIVQKCLKKSMISAIEKKDKPKEVKLIEKKTSRVILMMIFRKNMDGEEGLMFVHINIVGQKRSALVDTRALDLFISEKAAKKLSLSIRKSNKNIKTVNSEEAPTVGVVRNMKLQIGEWKDNEEFEDSGIFVSMG</sequence>
<accession>A0A7J8NA47</accession>
<evidence type="ECO:0000313" key="2">
    <source>
        <dbReference type="EMBL" id="MBA0573776.1"/>
    </source>
</evidence>
<dbReference type="InterPro" id="IPR021109">
    <property type="entry name" value="Peptidase_aspartic_dom_sf"/>
</dbReference>
<dbReference type="Proteomes" id="UP000593572">
    <property type="component" value="Unassembled WGS sequence"/>
</dbReference>
<evidence type="ECO:0000313" key="3">
    <source>
        <dbReference type="Proteomes" id="UP000593572"/>
    </source>
</evidence>